<feature type="compositionally biased region" description="Pro residues" evidence="2">
    <location>
        <begin position="642"/>
        <end position="654"/>
    </location>
</feature>
<dbReference type="AlphaFoldDB" id="A0A836KJD1"/>
<reference evidence="4" key="1">
    <citation type="journal article" date="2021" name="Microbiol. Resour. Announc.">
        <title>LGAAP: Leishmaniinae Genome Assembly and Annotation Pipeline.</title>
        <authorList>
            <person name="Almutairi H."/>
            <person name="Urbaniak M.D."/>
            <person name="Bates M.D."/>
            <person name="Jariyapan N."/>
            <person name="Kwakye-Nuako G."/>
            <person name="Thomaz-Soccol V."/>
            <person name="Al-Salem W.S."/>
            <person name="Dillon R.J."/>
            <person name="Bates P.A."/>
            <person name="Gatherer D."/>
        </authorList>
    </citation>
    <scope>NUCLEOTIDE SEQUENCE [LARGE SCALE GENOMIC DNA]</scope>
</reference>
<dbReference type="InterPro" id="IPR032675">
    <property type="entry name" value="LRR_dom_sf"/>
</dbReference>
<dbReference type="Gene3D" id="3.80.10.10">
    <property type="entry name" value="Ribonuclease Inhibitor"/>
    <property type="match status" value="2"/>
</dbReference>
<evidence type="ECO:0000313" key="4">
    <source>
        <dbReference type="Proteomes" id="UP000674143"/>
    </source>
</evidence>
<feature type="region of interest" description="Disordered" evidence="2">
    <location>
        <begin position="1"/>
        <end position="26"/>
    </location>
</feature>
<name>A0A836KJD1_9TRYP</name>
<dbReference type="Proteomes" id="UP000674143">
    <property type="component" value="Unassembled WGS sequence"/>
</dbReference>
<dbReference type="EMBL" id="JAFHLR010000034">
    <property type="protein sequence ID" value="KAG5467813.1"/>
    <property type="molecule type" value="Genomic_DNA"/>
</dbReference>
<dbReference type="GeneID" id="92356899"/>
<keyword evidence="1" id="KW-0677">Repeat</keyword>
<reference evidence="4" key="2">
    <citation type="journal article" date="2021" name="Sci. Data">
        <title>Chromosome-scale genome sequencing, assembly and annotation of six genomes from subfamily Leishmaniinae.</title>
        <authorList>
            <person name="Almutairi H."/>
            <person name="Urbaniak M.D."/>
            <person name="Bates M.D."/>
            <person name="Jariyapan N."/>
            <person name="Kwakye-Nuako G."/>
            <person name="Thomaz Soccol V."/>
            <person name="Al-Salem W.S."/>
            <person name="Dillon R.J."/>
            <person name="Bates P.A."/>
            <person name="Gatherer D."/>
        </authorList>
    </citation>
    <scope>NUCLEOTIDE SEQUENCE [LARGE SCALE GENOMIC DNA]</scope>
</reference>
<accession>A0A836KJD1</accession>
<gene>
    <name evidence="3" type="ORF">LSCM4_00897</name>
</gene>
<proteinExistence type="predicted"/>
<organism evidence="3 4">
    <name type="scientific">Leishmania orientalis</name>
    <dbReference type="NCBI Taxonomy" id="2249476"/>
    <lineage>
        <taxon>Eukaryota</taxon>
        <taxon>Discoba</taxon>
        <taxon>Euglenozoa</taxon>
        <taxon>Kinetoplastea</taxon>
        <taxon>Metakinetoplastina</taxon>
        <taxon>Trypanosomatida</taxon>
        <taxon>Trypanosomatidae</taxon>
        <taxon>Leishmaniinae</taxon>
        <taxon>Leishmania</taxon>
    </lineage>
</organism>
<dbReference type="KEGG" id="loi:92356899"/>
<dbReference type="RefSeq" id="XP_067059615.1">
    <property type="nucleotide sequence ID" value="XM_067202965.1"/>
</dbReference>
<evidence type="ECO:0000256" key="2">
    <source>
        <dbReference type="SAM" id="MobiDB-lite"/>
    </source>
</evidence>
<protein>
    <submittedName>
        <fullName evidence="3">Uncharacterized protein</fullName>
    </submittedName>
</protein>
<dbReference type="SUPFAM" id="SSF52047">
    <property type="entry name" value="RNI-like"/>
    <property type="match status" value="1"/>
</dbReference>
<evidence type="ECO:0000256" key="1">
    <source>
        <dbReference type="ARBA" id="ARBA00022737"/>
    </source>
</evidence>
<feature type="region of interest" description="Disordered" evidence="2">
    <location>
        <begin position="633"/>
        <end position="657"/>
    </location>
</feature>
<evidence type="ECO:0000313" key="3">
    <source>
        <dbReference type="EMBL" id="KAG5467813.1"/>
    </source>
</evidence>
<keyword evidence="4" id="KW-1185">Reference proteome</keyword>
<comment type="caution">
    <text evidence="3">The sequence shown here is derived from an EMBL/GenBank/DDBJ whole genome shotgun (WGS) entry which is preliminary data.</text>
</comment>
<dbReference type="PANTHER" id="PTHR24111:SF0">
    <property type="entry name" value="LEUCINE-RICH REPEAT-CONTAINING PROTEIN"/>
    <property type="match status" value="1"/>
</dbReference>
<dbReference type="InterPro" id="IPR052201">
    <property type="entry name" value="LRR-containing_regulator"/>
</dbReference>
<dbReference type="PANTHER" id="PTHR24111">
    <property type="entry name" value="LEUCINE-RICH REPEAT-CONTAINING PROTEIN 34"/>
    <property type="match status" value="1"/>
</dbReference>
<sequence>MGVCCSGGKDPSSAQMAPASANRQQGKRSAVAHTASLANKALLGAAAGAGAPIEEVRARARRRALQSLAESLRAGESTIPTMKWRRQYLKTPGIGPAVMSAIAKHIQGLPEVVSGPATTVPRSLAKRPQHCIRTLDMRALHAGDDGFVEVMIALLGDTLIENAIFAGNEITDDGVGRLVNQIHVHNGKWAPEGGSSSAATAATVTRGVSRKSLPCTLKLLVLTDNLITSDGVAAFVTVAPLFLSLEQLEVGRGQSAGGGDIDDVGDTLSARNITALSAYIQRTPTLVTFLYKGNGNYYARNGFTPEGMTAFVDAVVGHSALKALYLQDCFSTKPGMVGPATLQAPRGGKAAVADELAGSWTPERLQLPMQALAKALNIASSHLSTLALRFPLSDEAVQALSLGIAQAPHLLNLSLRGCDLSGKALGMIGGALCTNKALCLLDVSYQSNTVAHPAFMAELRSSSKRRMSFISMMGCSAVEMAQHDLSSGICDMPSCEERQHPLLPIIRSLHKNRTLSQLVMLGVNISTDDIEELCACIERSGNHTLTRVWYTHAGSDALDMKLEDFLASNRERGAGGSGAASGGASGYSSLCSTRGGATLPVNRSRVALFPVASISDTSDSSMKSATELNSTVRNTNTSVPHGPAPSSTPAPYVPPYNGSGRSVGNSAGLAEVVNGDRQALSPSLEGTDTVVKANAGTNAAACMAPTASPSQVVVSMVVSDCDASAAQLSRTQRLNSRNKTFFSVLSGDATDDAGAVPDSSPVHHERQKKP</sequence>
<feature type="region of interest" description="Disordered" evidence="2">
    <location>
        <begin position="747"/>
        <end position="770"/>
    </location>
</feature>